<name>A0ACB8RDB3_9AGAM</name>
<gene>
    <name evidence="1" type="ORF">FA95DRAFT_1564748</name>
</gene>
<protein>
    <submittedName>
        <fullName evidence="1">Uncharacterized protein</fullName>
    </submittedName>
</protein>
<proteinExistence type="predicted"/>
<sequence>MALLQNTAAVAQAQPEVLQLADLQAAVPKLQASVATLQAAVAKLQGHFTRPAQVTTLAEYEDAALIENFATLTENVVTLTGKVNTFDEKVRALDEKVNTTDEMRSAFVAILELDQTLTLIAWNIGALEIREHNLRVHLDDAITPIPVHPDEPGWPDGTIYSATRRAIFTIDTHDEVTVLLKGYRLTTTGGIDDKIRRLSLFICGTSSAGP</sequence>
<reference evidence="1" key="1">
    <citation type="submission" date="2021-02" db="EMBL/GenBank/DDBJ databases">
        <authorList>
            <consortium name="DOE Joint Genome Institute"/>
            <person name="Ahrendt S."/>
            <person name="Looney B.P."/>
            <person name="Miyauchi S."/>
            <person name="Morin E."/>
            <person name="Drula E."/>
            <person name="Courty P.E."/>
            <person name="Chicoki N."/>
            <person name="Fauchery L."/>
            <person name="Kohler A."/>
            <person name="Kuo A."/>
            <person name="Labutti K."/>
            <person name="Pangilinan J."/>
            <person name="Lipzen A."/>
            <person name="Riley R."/>
            <person name="Andreopoulos W."/>
            <person name="He G."/>
            <person name="Johnson J."/>
            <person name="Barry K.W."/>
            <person name="Grigoriev I.V."/>
            <person name="Nagy L."/>
            <person name="Hibbett D."/>
            <person name="Henrissat B."/>
            <person name="Matheny P.B."/>
            <person name="Labbe J."/>
            <person name="Martin F."/>
        </authorList>
    </citation>
    <scope>NUCLEOTIDE SEQUENCE</scope>
    <source>
        <strain evidence="1">FP105234-sp</strain>
    </source>
</reference>
<accession>A0ACB8RDB3</accession>
<dbReference type="Proteomes" id="UP000814033">
    <property type="component" value="Unassembled WGS sequence"/>
</dbReference>
<dbReference type="EMBL" id="MU276087">
    <property type="protein sequence ID" value="KAI0042048.1"/>
    <property type="molecule type" value="Genomic_DNA"/>
</dbReference>
<evidence type="ECO:0000313" key="1">
    <source>
        <dbReference type="EMBL" id="KAI0042048.1"/>
    </source>
</evidence>
<organism evidence="1 2">
    <name type="scientific">Auriscalpium vulgare</name>
    <dbReference type="NCBI Taxonomy" id="40419"/>
    <lineage>
        <taxon>Eukaryota</taxon>
        <taxon>Fungi</taxon>
        <taxon>Dikarya</taxon>
        <taxon>Basidiomycota</taxon>
        <taxon>Agaricomycotina</taxon>
        <taxon>Agaricomycetes</taxon>
        <taxon>Russulales</taxon>
        <taxon>Auriscalpiaceae</taxon>
        <taxon>Auriscalpium</taxon>
    </lineage>
</organism>
<reference evidence="1" key="2">
    <citation type="journal article" date="2022" name="New Phytol.">
        <title>Evolutionary transition to the ectomycorrhizal habit in the genomes of a hyperdiverse lineage of mushroom-forming fungi.</title>
        <authorList>
            <person name="Looney B."/>
            <person name="Miyauchi S."/>
            <person name="Morin E."/>
            <person name="Drula E."/>
            <person name="Courty P.E."/>
            <person name="Kohler A."/>
            <person name="Kuo A."/>
            <person name="LaButti K."/>
            <person name="Pangilinan J."/>
            <person name="Lipzen A."/>
            <person name="Riley R."/>
            <person name="Andreopoulos W."/>
            <person name="He G."/>
            <person name="Johnson J."/>
            <person name="Nolan M."/>
            <person name="Tritt A."/>
            <person name="Barry K.W."/>
            <person name="Grigoriev I.V."/>
            <person name="Nagy L.G."/>
            <person name="Hibbett D."/>
            <person name="Henrissat B."/>
            <person name="Matheny P.B."/>
            <person name="Labbe J."/>
            <person name="Martin F.M."/>
        </authorList>
    </citation>
    <scope>NUCLEOTIDE SEQUENCE</scope>
    <source>
        <strain evidence="1">FP105234-sp</strain>
    </source>
</reference>
<keyword evidence="2" id="KW-1185">Reference proteome</keyword>
<comment type="caution">
    <text evidence="1">The sequence shown here is derived from an EMBL/GenBank/DDBJ whole genome shotgun (WGS) entry which is preliminary data.</text>
</comment>
<evidence type="ECO:0000313" key="2">
    <source>
        <dbReference type="Proteomes" id="UP000814033"/>
    </source>
</evidence>